<comment type="caution">
    <text evidence="2">The sequence shown here is derived from an EMBL/GenBank/DDBJ whole genome shotgun (WGS) entry which is preliminary data.</text>
</comment>
<dbReference type="PATRIC" id="fig|81408.3.peg.1809"/>
<dbReference type="STRING" id="81408.B4119_4019"/>
<dbReference type="Proteomes" id="UP000075455">
    <property type="component" value="Unassembled WGS sequence"/>
</dbReference>
<organism evidence="2 3">
    <name type="scientific">Saccharococcus caldoxylosilyticus</name>
    <dbReference type="NCBI Taxonomy" id="81408"/>
    <lineage>
        <taxon>Bacteria</taxon>
        <taxon>Bacillati</taxon>
        <taxon>Bacillota</taxon>
        <taxon>Bacilli</taxon>
        <taxon>Bacillales</taxon>
        <taxon>Anoxybacillaceae</taxon>
        <taxon>Saccharococcus</taxon>
    </lineage>
</organism>
<dbReference type="SUPFAM" id="SSF52833">
    <property type="entry name" value="Thioredoxin-like"/>
    <property type="match status" value="1"/>
</dbReference>
<evidence type="ECO:0000313" key="3">
    <source>
        <dbReference type="Proteomes" id="UP000075455"/>
    </source>
</evidence>
<dbReference type="PROSITE" id="PS51354">
    <property type="entry name" value="GLUTAREDOXIN_2"/>
    <property type="match status" value="1"/>
</dbReference>
<sequence length="82" mass="9585">MDKEILVYSSNNCSFCAKLKSWLDENNIPYINRDIDVPEIQKEFEKFNIYGIPVIFITDKNTKKTTRIVGFQPDAIKQVLEL</sequence>
<dbReference type="AlphaFoldDB" id="A0A150M2F4"/>
<dbReference type="Gene3D" id="3.40.30.10">
    <property type="entry name" value="Glutaredoxin"/>
    <property type="match status" value="1"/>
</dbReference>
<accession>A0A150M2F4</accession>
<dbReference type="Pfam" id="PF00462">
    <property type="entry name" value="Glutaredoxin"/>
    <property type="match status" value="1"/>
</dbReference>
<protein>
    <recommendedName>
        <fullName evidence="1">Glutaredoxin domain-containing protein</fullName>
    </recommendedName>
</protein>
<name>A0A150M2F4_9BACL</name>
<proteinExistence type="predicted"/>
<evidence type="ECO:0000259" key="1">
    <source>
        <dbReference type="Pfam" id="PF00462"/>
    </source>
</evidence>
<feature type="domain" description="Glutaredoxin" evidence="1">
    <location>
        <begin position="5"/>
        <end position="60"/>
    </location>
</feature>
<gene>
    <name evidence="2" type="ORF">B4119_4019</name>
</gene>
<reference evidence="2 3" key="1">
    <citation type="submission" date="2016-01" db="EMBL/GenBank/DDBJ databases">
        <title>Draft Genome Sequences of Seven Thermophilic Sporeformers Isolated from Foods.</title>
        <authorList>
            <person name="Berendsen E.M."/>
            <person name="Wells-Bennik M.H."/>
            <person name="Krawcyk A.O."/>
            <person name="De Jong A."/>
            <person name="Holsappel S."/>
            <person name="Eijlander R.T."/>
            <person name="Kuipers O.P."/>
        </authorList>
    </citation>
    <scope>NUCLEOTIDE SEQUENCE [LARGE SCALE GENOMIC DNA]</scope>
    <source>
        <strain evidence="2 3">B4119</strain>
    </source>
</reference>
<dbReference type="CDD" id="cd02976">
    <property type="entry name" value="NrdH"/>
    <property type="match status" value="1"/>
</dbReference>
<dbReference type="InterPro" id="IPR002109">
    <property type="entry name" value="Glutaredoxin"/>
</dbReference>
<evidence type="ECO:0000313" key="2">
    <source>
        <dbReference type="EMBL" id="KYD18770.1"/>
    </source>
</evidence>
<dbReference type="EMBL" id="LQYS01000015">
    <property type="protein sequence ID" value="KYD18770.1"/>
    <property type="molecule type" value="Genomic_DNA"/>
</dbReference>
<dbReference type="InterPro" id="IPR036249">
    <property type="entry name" value="Thioredoxin-like_sf"/>
</dbReference>
<dbReference type="RefSeq" id="WP_061578951.1">
    <property type="nucleotide sequence ID" value="NZ_LQYS01000015.1"/>
</dbReference>